<sequence length="75" mass="8688">IHAFLSLPLVPYELSKNGLFQALKDRDLIVEVDNELIESTVITTILLSNQFVEFLHWLSSQNTDDKQYIKRLLSI</sequence>
<evidence type="ECO:0000313" key="2">
    <source>
        <dbReference type="Proteomes" id="UP000676336"/>
    </source>
</evidence>
<dbReference type="EMBL" id="CAJOBI010086526">
    <property type="protein sequence ID" value="CAF4521523.1"/>
    <property type="molecule type" value="Genomic_DNA"/>
</dbReference>
<evidence type="ECO:0000313" key="1">
    <source>
        <dbReference type="EMBL" id="CAF4521523.1"/>
    </source>
</evidence>
<dbReference type="Proteomes" id="UP000676336">
    <property type="component" value="Unassembled WGS sequence"/>
</dbReference>
<proteinExistence type="predicted"/>
<feature type="non-terminal residue" evidence="1">
    <location>
        <position position="75"/>
    </location>
</feature>
<feature type="non-terminal residue" evidence="1">
    <location>
        <position position="1"/>
    </location>
</feature>
<name>A0A8S2XXJ5_9BILA</name>
<accession>A0A8S2XXJ5</accession>
<comment type="caution">
    <text evidence="1">The sequence shown here is derived from an EMBL/GenBank/DDBJ whole genome shotgun (WGS) entry which is preliminary data.</text>
</comment>
<organism evidence="1 2">
    <name type="scientific">Rotaria magnacalcarata</name>
    <dbReference type="NCBI Taxonomy" id="392030"/>
    <lineage>
        <taxon>Eukaryota</taxon>
        <taxon>Metazoa</taxon>
        <taxon>Spiralia</taxon>
        <taxon>Gnathifera</taxon>
        <taxon>Rotifera</taxon>
        <taxon>Eurotatoria</taxon>
        <taxon>Bdelloidea</taxon>
        <taxon>Philodinida</taxon>
        <taxon>Philodinidae</taxon>
        <taxon>Rotaria</taxon>
    </lineage>
</organism>
<reference evidence="1" key="1">
    <citation type="submission" date="2021-02" db="EMBL/GenBank/DDBJ databases">
        <authorList>
            <person name="Nowell W R."/>
        </authorList>
    </citation>
    <scope>NUCLEOTIDE SEQUENCE</scope>
</reference>
<gene>
    <name evidence="1" type="ORF">SMN809_LOCUS35841</name>
</gene>
<protein>
    <submittedName>
        <fullName evidence="1">Uncharacterized protein</fullName>
    </submittedName>
</protein>
<dbReference type="AlphaFoldDB" id="A0A8S2XXJ5"/>